<dbReference type="CDD" id="cd03711">
    <property type="entry name" value="Tet_C"/>
    <property type="match status" value="1"/>
</dbReference>
<dbReference type="Gene3D" id="3.40.50.300">
    <property type="entry name" value="P-loop containing nucleotide triphosphate hydrolases"/>
    <property type="match status" value="1"/>
</dbReference>
<dbReference type="PRINTS" id="PR00315">
    <property type="entry name" value="ELONGATNFCT"/>
</dbReference>
<dbReference type="Pfam" id="PF00679">
    <property type="entry name" value="EFG_C"/>
    <property type="match status" value="1"/>
</dbReference>
<dbReference type="Gene3D" id="3.30.70.240">
    <property type="match status" value="1"/>
</dbReference>
<dbReference type="InterPro" id="IPR000640">
    <property type="entry name" value="EFG_V-like"/>
</dbReference>
<dbReference type="EC" id="3.6.5.-" evidence="7"/>
<dbReference type="InterPro" id="IPR035647">
    <property type="entry name" value="EFG_III/V"/>
</dbReference>
<proteinExistence type="predicted"/>
<comment type="caution">
    <text evidence="7">The sequence shown here is derived from an EMBL/GenBank/DDBJ whole genome shotgun (WGS) entry which is preliminary data.</text>
</comment>
<organism evidence="7 8">
    <name type="scientific">Bifidobacterium actinocoloniiforme DSM 22766</name>
    <dbReference type="NCBI Taxonomy" id="1437605"/>
    <lineage>
        <taxon>Bacteria</taxon>
        <taxon>Bacillati</taxon>
        <taxon>Actinomycetota</taxon>
        <taxon>Actinomycetes</taxon>
        <taxon>Bifidobacteriales</taxon>
        <taxon>Bifidobacteriaceae</taxon>
        <taxon>Bifidobacterium</taxon>
    </lineage>
</organism>
<dbReference type="PANTHER" id="PTHR43261:SF1">
    <property type="entry name" value="RIBOSOME-RELEASING FACTOR 2, MITOCHONDRIAL"/>
    <property type="match status" value="1"/>
</dbReference>
<evidence type="ECO:0000313" key="7">
    <source>
        <dbReference type="EMBL" id="KFI40446.1"/>
    </source>
</evidence>
<reference evidence="7 8" key="1">
    <citation type="submission" date="2014-03" db="EMBL/GenBank/DDBJ databases">
        <title>Genomics of Bifidobacteria.</title>
        <authorList>
            <person name="Ventura M."/>
            <person name="Milani C."/>
            <person name="Lugli G.A."/>
        </authorList>
    </citation>
    <scope>NUCLEOTIDE SEQUENCE [LARGE SCALE GENOMIC DNA]</scope>
    <source>
        <strain evidence="7 8">DSM 22766</strain>
    </source>
</reference>
<dbReference type="SMART" id="SM00889">
    <property type="entry name" value="EFG_IV"/>
    <property type="match status" value="1"/>
</dbReference>
<sequence length="647" mass="71202">MDRPRRIVLGILAHVDAGKTTLAEAMLYQTGRIRKLGRVDHGDAFLDTDGMEKERGITIFAKQALLEHGDLAMTLLDTPGHADFSAEMERTLGVLDYAILVVSAPDGVRGQEQTLWRLLERYKLPVFVFVNKMDAPQAGRQALLEQLGKRLGKGFVDCSAGADPARLEETALLSEAALEEFLEQGRVSDGRMRDLIARRRLFPVYFGSALRLDGVQDLLEGLGRYTREPDRGLDFGARVFKISHDKDGGRLTWIKVTGGDLAVKAMLTGAARDANEKVDQIRLYSGARFSLVNHAQAGMVCALTGLDTTHPGEGLGAQGDGVKPLSESVLTYTVLPGEANIHQVLAALRLLADEDPLLRVRWVERLGQVRLQLMGKVQLEVVREELKERFGLEVDFGPGSILYKETIAAPVEGVGHFEPLRHYAEVHLLMEPSEPGSGLAFASAVSLDDLPGNWQRLILGHLREKEHLGVLTGSPITDMRITLVAARGHEKHTEGGDFRQATYRAVRQGLMHARNVLLEPWYSFRLELPQEQLGRAMSDIQRMSGSFDAPDSEGDYAVVTGSAPVSQMRDYALDVTAYTHGQGQLTCLVDGYRPCHDADAVIAARNYDPEADLENTPDSVFCAHGAGYPVKWSRVPDFMHLPGGKYL</sequence>
<keyword evidence="3" id="KW-0648">Protein biosynthesis</keyword>
<keyword evidence="8" id="KW-1185">Reference proteome</keyword>
<dbReference type="KEGG" id="bact:AB656_04350"/>
<evidence type="ECO:0000256" key="1">
    <source>
        <dbReference type="ARBA" id="ARBA00003987"/>
    </source>
</evidence>
<dbReference type="Gene3D" id="3.30.70.870">
    <property type="entry name" value="Elongation Factor G (Translational Gtpase), domain 3"/>
    <property type="match status" value="1"/>
</dbReference>
<dbReference type="InterPro" id="IPR041095">
    <property type="entry name" value="EFG_II"/>
</dbReference>
<dbReference type="Proteomes" id="UP000029015">
    <property type="component" value="Unassembled WGS sequence"/>
</dbReference>
<dbReference type="InterPro" id="IPR020568">
    <property type="entry name" value="Ribosomal_Su5_D2-typ_SF"/>
</dbReference>
<dbReference type="PANTHER" id="PTHR43261">
    <property type="entry name" value="TRANSLATION ELONGATION FACTOR G-RELATED"/>
    <property type="match status" value="1"/>
</dbReference>
<dbReference type="Pfam" id="PF22042">
    <property type="entry name" value="EF-G_D2"/>
    <property type="match status" value="1"/>
</dbReference>
<protein>
    <submittedName>
        <fullName evidence="7">Translation elongation factor</fullName>
        <ecNumber evidence="7">3.6.5.-</ecNumber>
    </submittedName>
</protein>
<dbReference type="Pfam" id="PF00009">
    <property type="entry name" value="GTP_EFTU"/>
    <property type="match status" value="1"/>
</dbReference>
<dbReference type="InterPro" id="IPR035650">
    <property type="entry name" value="Tet_C"/>
</dbReference>
<dbReference type="InterPro" id="IPR005517">
    <property type="entry name" value="Transl_elong_EFG/EF2_IV"/>
</dbReference>
<dbReference type="GO" id="GO:0003746">
    <property type="term" value="F:translation elongation factor activity"/>
    <property type="evidence" value="ECO:0007669"/>
    <property type="project" value="UniProtKB-KW"/>
</dbReference>
<dbReference type="SUPFAM" id="SSF52540">
    <property type="entry name" value="P-loop containing nucleoside triphosphate hydrolases"/>
    <property type="match status" value="1"/>
</dbReference>
<dbReference type="Gene3D" id="3.30.230.10">
    <property type="match status" value="1"/>
</dbReference>
<keyword evidence="5" id="KW-0046">Antibiotic resistance</keyword>
<dbReference type="PATRIC" id="fig|1437605.7.peg.897"/>
<dbReference type="SUPFAM" id="SSF54211">
    <property type="entry name" value="Ribosomal protein S5 domain 2-like"/>
    <property type="match status" value="1"/>
</dbReference>
<dbReference type="GO" id="GO:0005525">
    <property type="term" value="F:GTP binding"/>
    <property type="evidence" value="ECO:0007669"/>
    <property type="project" value="UniProtKB-KW"/>
</dbReference>
<dbReference type="SMART" id="SM00838">
    <property type="entry name" value="EFG_C"/>
    <property type="match status" value="1"/>
</dbReference>
<dbReference type="GO" id="GO:0032790">
    <property type="term" value="P:ribosome disassembly"/>
    <property type="evidence" value="ECO:0007669"/>
    <property type="project" value="TreeGrafter"/>
</dbReference>
<dbReference type="Pfam" id="PF14492">
    <property type="entry name" value="EFG_III"/>
    <property type="match status" value="1"/>
</dbReference>
<dbReference type="EMBL" id="JGYK01000001">
    <property type="protein sequence ID" value="KFI40446.1"/>
    <property type="molecule type" value="Genomic_DNA"/>
</dbReference>
<accession>A0A086Z1P6</accession>
<feature type="domain" description="Tr-type G" evidence="6">
    <location>
        <begin position="4"/>
        <end position="230"/>
    </location>
</feature>
<dbReference type="InterPro" id="IPR053905">
    <property type="entry name" value="EF-G-like_DII"/>
</dbReference>
<dbReference type="InterPro" id="IPR000795">
    <property type="entry name" value="T_Tr_GTP-bd_dom"/>
</dbReference>
<dbReference type="GO" id="GO:0003924">
    <property type="term" value="F:GTPase activity"/>
    <property type="evidence" value="ECO:0007669"/>
    <property type="project" value="InterPro"/>
</dbReference>
<evidence type="ECO:0000256" key="3">
    <source>
        <dbReference type="ARBA" id="ARBA00022917"/>
    </source>
</evidence>
<evidence type="ECO:0000259" key="6">
    <source>
        <dbReference type="PROSITE" id="PS51722"/>
    </source>
</evidence>
<evidence type="ECO:0000256" key="5">
    <source>
        <dbReference type="ARBA" id="ARBA00023251"/>
    </source>
</evidence>
<evidence type="ECO:0000256" key="2">
    <source>
        <dbReference type="ARBA" id="ARBA00022741"/>
    </source>
</evidence>
<comment type="function">
    <text evidence="1">Abolishes the inhibitory effect of tetracyclin on protein synthesis by a non-covalent modification of the ribosomes.</text>
</comment>
<dbReference type="Gene3D" id="2.40.30.10">
    <property type="entry name" value="Translation factors"/>
    <property type="match status" value="1"/>
</dbReference>
<name>A0A086Z1P6_9BIFI</name>
<dbReference type="Pfam" id="PF03764">
    <property type="entry name" value="EFG_IV"/>
    <property type="match status" value="1"/>
</dbReference>
<evidence type="ECO:0000313" key="8">
    <source>
        <dbReference type="Proteomes" id="UP000029015"/>
    </source>
</evidence>
<dbReference type="GO" id="GO:0046677">
    <property type="term" value="P:response to antibiotic"/>
    <property type="evidence" value="ECO:0007669"/>
    <property type="project" value="UniProtKB-KW"/>
</dbReference>
<dbReference type="AlphaFoldDB" id="A0A086Z1P6"/>
<dbReference type="eggNOG" id="COG0480">
    <property type="taxonomic scope" value="Bacteria"/>
</dbReference>
<dbReference type="SUPFAM" id="SSF50447">
    <property type="entry name" value="Translation proteins"/>
    <property type="match status" value="1"/>
</dbReference>
<dbReference type="InterPro" id="IPR014721">
    <property type="entry name" value="Ribsml_uS5_D2-typ_fold_subgr"/>
</dbReference>
<dbReference type="InterPro" id="IPR009000">
    <property type="entry name" value="Transl_B-barrel_sf"/>
</dbReference>
<keyword evidence="2" id="KW-0547">Nucleotide-binding</keyword>
<dbReference type="STRING" id="1437605.AB656_04350"/>
<keyword evidence="7" id="KW-0251">Elongation factor</keyword>
<dbReference type="SUPFAM" id="SSF54980">
    <property type="entry name" value="EF-G C-terminal domain-like"/>
    <property type="match status" value="2"/>
</dbReference>
<keyword evidence="4" id="KW-0342">GTP-binding</keyword>
<keyword evidence="7" id="KW-0378">Hydrolase</keyword>
<dbReference type="PROSITE" id="PS51722">
    <property type="entry name" value="G_TR_2"/>
    <property type="match status" value="1"/>
</dbReference>
<dbReference type="OrthoDB" id="9801472at2"/>
<dbReference type="NCBIfam" id="TIGR00231">
    <property type="entry name" value="small_GTP"/>
    <property type="match status" value="1"/>
</dbReference>
<gene>
    <name evidence="7" type="ORF">BACT_1150</name>
</gene>
<dbReference type="InterPro" id="IPR005225">
    <property type="entry name" value="Small_GTP-bd"/>
</dbReference>
<evidence type="ECO:0000256" key="4">
    <source>
        <dbReference type="ARBA" id="ARBA00023134"/>
    </source>
</evidence>
<dbReference type="InterPro" id="IPR027417">
    <property type="entry name" value="P-loop_NTPase"/>
</dbReference>